<evidence type="ECO:0000313" key="2">
    <source>
        <dbReference type="Proteomes" id="UP000216352"/>
    </source>
</evidence>
<evidence type="ECO:0000313" key="1">
    <source>
        <dbReference type="EMBL" id="OZG62498.1"/>
    </source>
</evidence>
<dbReference type="AlphaFoldDB" id="A0A261FTT0"/>
<protein>
    <submittedName>
        <fullName evidence="1">Uncharacterized protein</fullName>
    </submittedName>
</protein>
<name>A0A261FTT0_9BIFI</name>
<dbReference type="Proteomes" id="UP000216352">
    <property type="component" value="Unassembled WGS sequence"/>
</dbReference>
<proteinExistence type="predicted"/>
<comment type="caution">
    <text evidence="1">The sequence shown here is derived from an EMBL/GenBank/DDBJ whole genome shotgun (WGS) entry which is preliminary data.</text>
</comment>
<dbReference type="EMBL" id="MWWX01000005">
    <property type="protein sequence ID" value="OZG62498.1"/>
    <property type="molecule type" value="Genomic_DNA"/>
</dbReference>
<organism evidence="1 2">
    <name type="scientific">Bifidobacterium lemurum</name>
    <dbReference type="NCBI Taxonomy" id="1603886"/>
    <lineage>
        <taxon>Bacteria</taxon>
        <taxon>Bacillati</taxon>
        <taxon>Actinomycetota</taxon>
        <taxon>Actinomycetes</taxon>
        <taxon>Bifidobacteriales</taxon>
        <taxon>Bifidobacteriaceae</taxon>
        <taxon>Bifidobacterium</taxon>
    </lineage>
</organism>
<dbReference type="RefSeq" id="WP_072724113.1">
    <property type="nucleotide sequence ID" value="NZ_BDIS01000004.1"/>
</dbReference>
<accession>A0A261FTT0</accession>
<sequence>MKTKCVAFTVPALIVCLTICLSESFWWLAAATVLAFVQVLLLPSDEEFEAMTHREPRVVSSHPVEA</sequence>
<keyword evidence="2" id="KW-1185">Reference proteome</keyword>
<dbReference type="OrthoDB" id="9865489at2"/>
<reference evidence="1 2" key="1">
    <citation type="journal article" date="2017" name="BMC Genomics">
        <title>Comparative genomic and phylogenomic analyses of the Bifidobacteriaceae family.</title>
        <authorList>
            <person name="Lugli G.A."/>
            <person name="Milani C."/>
            <person name="Turroni F."/>
            <person name="Duranti S."/>
            <person name="Mancabelli L."/>
            <person name="Mangifesta M."/>
            <person name="Ferrario C."/>
            <person name="Modesto M."/>
            <person name="Mattarelli P."/>
            <person name="Jiri K."/>
            <person name="van Sinderen D."/>
            <person name="Ventura M."/>
        </authorList>
    </citation>
    <scope>NUCLEOTIDE SEQUENCE [LARGE SCALE GENOMIC DNA]</scope>
    <source>
        <strain evidence="1 2">DSM 28807</strain>
    </source>
</reference>
<gene>
    <name evidence="1" type="ORF">BLEM_1044</name>
</gene>